<feature type="compositionally biased region" description="Low complexity" evidence="10">
    <location>
        <begin position="331"/>
        <end position="340"/>
    </location>
</feature>
<evidence type="ECO:0000256" key="1">
    <source>
        <dbReference type="ARBA" id="ARBA00004383"/>
    </source>
</evidence>
<dbReference type="Gene3D" id="3.30.1150.10">
    <property type="match status" value="1"/>
</dbReference>
<organism evidence="12 13">
    <name type="scientific">Aminobacter carboxidus</name>
    <dbReference type="NCBI Taxonomy" id="376165"/>
    <lineage>
        <taxon>Bacteria</taxon>
        <taxon>Pseudomonadati</taxon>
        <taxon>Pseudomonadota</taxon>
        <taxon>Alphaproteobacteria</taxon>
        <taxon>Hyphomicrobiales</taxon>
        <taxon>Phyllobacteriaceae</taxon>
        <taxon>Aminobacter</taxon>
    </lineage>
</organism>
<dbReference type="PROSITE" id="PS52015">
    <property type="entry name" value="TONB_CTD"/>
    <property type="match status" value="1"/>
</dbReference>
<feature type="region of interest" description="Disordered" evidence="10">
    <location>
        <begin position="42"/>
        <end position="71"/>
    </location>
</feature>
<comment type="similarity">
    <text evidence="2">Belongs to the TonB family.</text>
</comment>
<feature type="compositionally biased region" description="Basic residues" evidence="10">
    <location>
        <begin position="319"/>
        <end position="330"/>
    </location>
</feature>
<comment type="caution">
    <text evidence="12">The sequence shown here is derived from an EMBL/GenBank/DDBJ whole genome shotgun (WGS) entry which is preliminary data.</text>
</comment>
<evidence type="ECO:0000313" key="12">
    <source>
        <dbReference type="EMBL" id="MBB6469392.1"/>
    </source>
</evidence>
<dbReference type="GO" id="GO:0005886">
    <property type="term" value="C:plasma membrane"/>
    <property type="evidence" value="ECO:0007669"/>
    <property type="project" value="UniProtKB-SubCell"/>
</dbReference>
<keyword evidence="7" id="KW-0653">Protein transport</keyword>
<dbReference type="SUPFAM" id="SSF74653">
    <property type="entry name" value="TolA/TonB C-terminal domain"/>
    <property type="match status" value="1"/>
</dbReference>
<dbReference type="RefSeq" id="WP_184772733.1">
    <property type="nucleotide sequence ID" value="NZ_JACHGI010000016.1"/>
</dbReference>
<dbReference type="GO" id="GO:0015031">
    <property type="term" value="P:protein transport"/>
    <property type="evidence" value="ECO:0007669"/>
    <property type="project" value="UniProtKB-KW"/>
</dbReference>
<evidence type="ECO:0000256" key="10">
    <source>
        <dbReference type="SAM" id="MobiDB-lite"/>
    </source>
</evidence>
<proteinExistence type="inferred from homology"/>
<evidence type="ECO:0000256" key="5">
    <source>
        <dbReference type="ARBA" id="ARBA00022519"/>
    </source>
</evidence>
<dbReference type="PANTHER" id="PTHR33446">
    <property type="entry name" value="PROTEIN TONB-RELATED"/>
    <property type="match status" value="1"/>
</dbReference>
<keyword evidence="5" id="KW-0997">Cell inner membrane</keyword>
<name>A0A8E1WLJ8_9HYPH</name>
<dbReference type="Proteomes" id="UP000532373">
    <property type="component" value="Unassembled WGS sequence"/>
</dbReference>
<feature type="compositionally biased region" description="Low complexity" evidence="10">
    <location>
        <begin position="199"/>
        <end position="216"/>
    </location>
</feature>
<feature type="region of interest" description="Disordered" evidence="10">
    <location>
        <begin position="118"/>
        <end position="223"/>
    </location>
</feature>
<keyword evidence="6" id="KW-0812">Transmembrane</keyword>
<feature type="compositionally biased region" description="Low complexity" evidence="10">
    <location>
        <begin position="365"/>
        <end position="376"/>
    </location>
</feature>
<dbReference type="Pfam" id="PF03544">
    <property type="entry name" value="TonB_C"/>
    <property type="match status" value="1"/>
</dbReference>
<dbReference type="InterPro" id="IPR051045">
    <property type="entry name" value="TonB-dependent_transducer"/>
</dbReference>
<feature type="region of interest" description="Disordered" evidence="10">
    <location>
        <begin position="286"/>
        <end position="376"/>
    </location>
</feature>
<gene>
    <name evidence="12" type="ORF">HNQ96_005282</name>
</gene>
<accession>A0A8E1WLJ8</accession>
<keyword evidence="3" id="KW-0813">Transport</keyword>
<evidence type="ECO:0000313" key="13">
    <source>
        <dbReference type="Proteomes" id="UP000532373"/>
    </source>
</evidence>
<sequence>MNVRAAFPAEVAFGDAIDIDVFNREPTPVPFSWSPLDHVSVAGSAETEAPELPPASRGRDHVGFPAKSAGRTGKGLTLALSLTVHAAILVAAAHGVLRAGAEVDHDSVNVEILFETPPASIAPSPPPGGAADDLEPSADDGPPTAEGSSPEVTSEEPIEPIQPEHATESPADAQAEIVGPVEAAGKAEPPETSPPAAPVPEQATAPSANAAEPAAVADEKPQTAPVEIADPVASAVPADLESASVSENIDVPEPDRSLMAILAVPPTLPELEKVAPAVQPRQLAEIDAEREERKPAVLKPIERAKQTALPHEAADRARPGKSRATVKKPAKSASKAAATTAEKEPARTGNAKPAPSKSKAGRGGTTPSNAAAPSAGAQAAYGRKLLAHVQRFKRYPQAAQKGGITGVAGLSITIDRSGGLRGAKLVASTGHAVLDTEALAVARRAAPYPPPPDGVGGKTFGFNVSLRFSR</sequence>
<dbReference type="NCBIfam" id="TIGR01352">
    <property type="entry name" value="tonB_Cterm"/>
    <property type="match status" value="1"/>
</dbReference>
<feature type="domain" description="TonB C-terminal" evidence="11">
    <location>
        <begin position="380"/>
        <end position="470"/>
    </location>
</feature>
<keyword evidence="8" id="KW-1133">Transmembrane helix</keyword>
<dbReference type="EMBL" id="JACHGI010000016">
    <property type="protein sequence ID" value="MBB6469392.1"/>
    <property type="molecule type" value="Genomic_DNA"/>
</dbReference>
<feature type="compositionally biased region" description="Basic and acidic residues" evidence="10">
    <location>
        <begin position="290"/>
        <end position="305"/>
    </location>
</feature>
<evidence type="ECO:0000256" key="4">
    <source>
        <dbReference type="ARBA" id="ARBA00022475"/>
    </source>
</evidence>
<dbReference type="AlphaFoldDB" id="A0A8E1WLJ8"/>
<evidence type="ECO:0000256" key="2">
    <source>
        <dbReference type="ARBA" id="ARBA00006555"/>
    </source>
</evidence>
<evidence type="ECO:0000259" key="11">
    <source>
        <dbReference type="PROSITE" id="PS52015"/>
    </source>
</evidence>
<dbReference type="InterPro" id="IPR037682">
    <property type="entry name" value="TonB_C"/>
</dbReference>
<keyword evidence="4" id="KW-1003">Cell membrane</keyword>
<reference evidence="12 13" key="1">
    <citation type="submission" date="2020-08" db="EMBL/GenBank/DDBJ databases">
        <title>Genomic Encyclopedia of Type Strains, Phase IV (KMG-IV): sequencing the most valuable type-strain genomes for metagenomic binning, comparative biology and taxonomic classification.</title>
        <authorList>
            <person name="Goeker M."/>
        </authorList>
    </citation>
    <scope>NUCLEOTIDE SEQUENCE [LARGE SCALE GENOMIC DNA]</scope>
    <source>
        <strain evidence="12 13">DSM 17454</strain>
    </source>
</reference>
<keyword evidence="9" id="KW-0472">Membrane</keyword>
<dbReference type="GO" id="GO:0055085">
    <property type="term" value="P:transmembrane transport"/>
    <property type="evidence" value="ECO:0007669"/>
    <property type="project" value="InterPro"/>
</dbReference>
<evidence type="ECO:0000256" key="7">
    <source>
        <dbReference type="ARBA" id="ARBA00022927"/>
    </source>
</evidence>
<evidence type="ECO:0000256" key="9">
    <source>
        <dbReference type="ARBA" id="ARBA00023136"/>
    </source>
</evidence>
<evidence type="ECO:0000256" key="3">
    <source>
        <dbReference type="ARBA" id="ARBA00022448"/>
    </source>
</evidence>
<protein>
    <submittedName>
        <fullName evidence="12">Protein TonB</fullName>
    </submittedName>
</protein>
<dbReference type="InterPro" id="IPR006260">
    <property type="entry name" value="TonB/TolA_C"/>
</dbReference>
<comment type="subcellular location">
    <subcellularLocation>
        <location evidence="1">Cell inner membrane</location>
        <topology evidence="1">Single-pass membrane protein</topology>
        <orientation evidence="1">Periplasmic side</orientation>
    </subcellularLocation>
</comment>
<evidence type="ECO:0000256" key="8">
    <source>
        <dbReference type="ARBA" id="ARBA00022989"/>
    </source>
</evidence>
<evidence type="ECO:0000256" key="6">
    <source>
        <dbReference type="ARBA" id="ARBA00022692"/>
    </source>
</evidence>
<dbReference type="PANTHER" id="PTHR33446:SF13">
    <property type="entry name" value="TONB PROTEIN"/>
    <property type="match status" value="1"/>
</dbReference>